<keyword evidence="4" id="KW-0597">Phosphoprotein</keyword>
<dbReference type="FunCoup" id="I1I0F4">
    <property type="interactions" value="1696"/>
</dbReference>
<keyword evidence="6 10" id="KW-0547">Nucleotide-binding</keyword>
<evidence type="ECO:0000256" key="2">
    <source>
        <dbReference type="ARBA" id="ARBA00012409"/>
    </source>
</evidence>
<dbReference type="GO" id="GO:0005634">
    <property type="term" value="C:nucleus"/>
    <property type="evidence" value="ECO:0000318"/>
    <property type="project" value="GO_Central"/>
</dbReference>
<evidence type="ECO:0000313" key="14">
    <source>
        <dbReference type="EnsemblPlants" id="KQJ94840"/>
    </source>
</evidence>
<dbReference type="FunFam" id="1.10.510.10:FF:000043">
    <property type="entry name" value="probable serine/threonine-protein kinase At1g54610"/>
    <property type="match status" value="1"/>
</dbReference>
<dbReference type="InterPro" id="IPR008271">
    <property type="entry name" value="Ser/Thr_kinase_AS"/>
</dbReference>
<dbReference type="PROSITE" id="PS00107">
    <property type="entry name" value="PROTEIN_KINASE_ATP"/>
    <property type="match status" value="1"/>
</dbReference>
<feature type="compositionally biased region" description="Basic and acidic residues" evidence="11">
    <location>
        <begin position="721"/>
        <end position="736"/>
    </location>
</feature>
<dbReference type="Pfam" id="PF00069">
    <property type="entry name" value="Pkinase"/>
    <property type="match status" value="1"/>
</dbReference>
<protein>
    <recommendedName>
        <fullName evidence="2">[RNA-polymerase]-subunit kinase</fullName>
        <ecNumber evidence="2">2.7.11.23</ecNumber>
    </recommendedName>
</protein>
<dbReference type="FunFam" id="3.30.200.20:FF:000021">
    <property type="entry name" value="probable serine/threonine-protein kinase At1g54610"/>
    <property type="match status" value="1"/>
</dbReference>
<evidence type="ECO:0000313" key="15">
    <source>
        <dbReference type="Proteomes" id="UP000008810"/>
    </source>
</evidence>
<evidence type="ECO:0000256" key="4">
    <source>
        <dbReference type="ARBA" id="ARBA00022553"/>
    </source>
</evidence>
<dbReference type="EMBL" id="CM000882">
    <property type="protein sequence ID" value="KQJ94840.1"/>
    <property type="molecule type" value="Genomic_DNA"/>
</dbReference>
<evidence type="ECO:0000256" key="3">
    <source>
        <dbReference type="ARBA" id="ARBA00022527"/>
    </source>
</evidence>
<dbReference type="GO" id="GO:0032968">
    <property type="term" value="P:positive regulation of transcription elongation by RNA polymerase II"/>
    <property type="evidence" value="ECO:0000318"/>
    <property type="project" value="GO_Central"/>
</dbReference>
<dbReference type="AlphaFoldDB" id="I1I0F4"/>
<evidence type="ECO:0000256" key="5">
    <source>
        <dbReference type="ARBA" id="ARBA00022679"/>
    </source>
</evidence>
<dbReference type="Gene3D" id="3.30.200.20">
    <property type="entry name" value="Phosphorylase Kinase, domain 1"/>
    <property type="match status" value="1"/>
</dbReference>
<keyword evidence="8 10" id="KW-0067">ATP-binding</keyword>
<feature type="binding site" evidence="10">
    <location>
        <position position="213"/>
    </location>
    <ligand>
        <name>ATP</name>
        <dbReference type="ChEBI" id="CHEBI:30616"/>
    </ligand>
</feature>
<reference evidence="13" key="2">
    <citation type="submission" date="2017-06" db="EMBL/GenBank/DDBJ databases">
        <title>WGS assembly of Brachypodium distachyon.</title>
        <authorList>
            <consortium name="The International Brachypodium Initiative"/>
            <person name="Lucas S."/>
            <person name="Harmon-Smith M."/>
            <person name="Lail K."/>
            <person name="Tice H."/>
            <person name="Grimwood J."/>
            <person name="Bruce D."/>
            <person name="Barry K."/>
            <person name="Shu S."/>
            <person name="Lindquist E."/>
            <person name="Wang M."/>
            <person name="Pitluck S."/>
            <person name="Vogel J.P."/>
            <person name="Garvin D.F."/>
            <person name="Mockler T.C."/>
            <person name="Schmutz J."/>
            <person name="Rokhsar D."/>
            <person name="Bevan M.W."/>
        </authorList>
    </citation>
    <scope>NUCLEOTIDE SEQUENCE</scope>
    <source>
        <strain evidence="13">Bd21</strain>
    </source>
</reference>
<evidence type="ECO:0000256" key="6">
    <source>
        <dbReference type="ARBA" id="ARBA00022741"/>
    </source>
</evidence>
<dbReference type="InterPro" id="IPR000719">
    <property type="entry name" value="Prot_kinase_dom"/>
</dbReference>
<dbReference type="PANTHER" id="PTHR24056:SF506">
    <property type="entry name" value="OS08G0112500 PROTEIN"/>
    <property type="match status" value="1"/>
</dbReference>
<dbReference type="PROSITE" id="PS50011">
    <property type="entry name" value="PROTEIN_KINASE_DOM"/>
    <property type="match status" value="1"/>
</dbReference>
<dbReference type="InterPro" id="IPR050108">
    <property type="entry name" value="CDK"/>
</dbReference>
<feature type="region of interest" description="Disordered" evidence="11">
    <location>
        <begin position="115"/>
        <end position="143"/>
    </location>
</feature>
<dbReference type="PANTHER" id="PTHR24056">
    <property type="entry name" value="CELL DIVISION PROTEIN KINASE"/>
    <property type="match status" value="1"/>
</dbReference>
<organism evidence="14">
    <name type="scientific">Brachypodium distachyon</name>
    <name type="common">Purple false brome</name>
    <name type="synonym">Trachynia distachya</name>
    <dbReference type="NCBI Taxonomy" id="15368"/>
    <lineage>
        <taxon>Eukaryota</taxon>
        <taxon>Viridiplantae</taxon>
        <taxon>Streptophyta</taxon>
        <taxon>Embryophyta</taxon>
        <taxon>Tracheophyta</taxon>
        <taxon>Spermatophyta</taxon>
        <taxon>Magnoliopsida</taxon>
        <taxon>Liliopsida</taxon>
        <taxon>Poales</taxon>
        <taxon>Poaceae</taxon>
        <taxon>BOP clade</taxon>
        <taxon>Pooideae</taxon>
        <taxon>Stipodae</taxon>
        <taxon>Brachypodieae</taxon>
        <taxon>Brachypodium</taxon>
    </lineage>
</organism>
<feature type="compositionally biased region" description="Polar residues" evidence="11">
    <location>
        <begin position="654"/>
        <end position="664"/>
    </location>
</feature>
<reference evidence="14" key="3">
    <citation type="submission" date="2018-08" db="UniProtKB">
        <authorList>
            <consortium name="EnsemblPlants"/>
        </authorList>
    </citation>
    <scope>IDENTIFICATION</scope>
    <source>
        <strain evidence="14">cv. Bd21</strain>
    </source>
</reference>
<feature type="compositionally biased region" description="Low complexity" evidence="11">
    <location>
        <begin position="574"/>
        <end position="586"/>
    </location>
</feature>
<keyword evidence="7" id="KW-0418">Kinase</keyword>
<evidence type="ECO:0000256" key="1">
    <source>
        <dbReference type="ARBA" id="ARBA00006485"/>
    </source>
</evidence>
<feature type="compositionally biased region" description="Low complexity" evidence="11">
    <location>
        <begin position="26"/>
        <end position="35"/>
    </location>
</feature>
<comment type="similarity">
    <text evidence="1">Belongs to the protein kinase superfamily. CMGC Ser/Thr protein kinase family. CDC2/CDKX subfamily.</text>
</comment>
<evidence type="ECO:0000259" key="12">
    <source>
        <dbReference type="PROSITE" id="PS50011"/>
    </source>
</evidence>
<gene>
    <name evidence="13" type="ORF">BRADI_3g13550v3</name>
</gene>
<dbReference type="InterPro" id="IPR011009">
    <property type="entry name" value="Kinase-like_dom_sf"/>
</dbReference>
<dbReference type="GO" id="GO:0000307">
    <property type="term" value="C:cyclin-dependent protein kinase holoenzyme complex"/>
    <property type="evidence" value="ECO:0000318"/>
    <property type="project" value="GO_Central"/>
</dbReference>
<accession>I1I0F4</accession>
<feature type="domain" description="Protein kinase" evidence="12">
    <location>
        <begin position="184"/>
        <end position="468"/>
    </location>
</feature>
<feature type="region of interest" description="Disordered" evidence="11">
    <location>
        <begin position="632"/>
        <end position="698"/>
    </location>
</feature>
<dbReference type="eggNOG" id="KOG0600">
    <property type="taxonomic scope" value="Eukaryota"/>
</dbReference>
<dbReference type="EC" id="2.7.11.23" evidence="2"/>
<evidence type="ECO:0000313" key="13">
    <source>
        <dbReference type="EMBL" id="KQJ94840.1"/>
    </source>
</evidence>
<dbReference type="HOGENOM" id="CLU_000288_78_2_1"/>
<dbReference type="EnsemblPlants" id="KQJ94840">
    <property type="protein sequence ID" value="KQJ94840"/>
    <property type="gene ID" value="BRADI_3g13550v3"/>
</dbReference>
<evidence type="ECO:0000256" key="7">
    <source>
        <dbReference type="ARBA" id="ARBA00022777"/>
    </source>
</evidence>
<feature type="compositionally biased region" description="Basic and acidic residues" evidence="11">
    <location>
        <begin position="10"/>
        <end position="20"/>
    </location>
</feature>
<dbReference type="OrthoDB" id="779276at2759"/>
<evidence type="ECO:0000256" key="8">
    <source>
        <dbReference type="ARBA" id="ARBA00022840"/>
    </source>
</evidence>
<dbReference type="SUPFAM" id="SSF56112">
    <property type="entry name" value="Protein kinase-like (PK-like)"/>
    <property type="match status" value="1"/>
</dbReference>
<feature type="compositionally biased region" description="Basic and acidic residues" evidence="11">
    <location>
        <begin position="668"/>
        <end position="679"/>
    </location>
</feature>
<dbReference type="STRING" id="15368.I1I0F4"/>
<dbReference type="GO" id="GO:0005524">
    <property type="term" value="F:ATP binding"/>
    <property type="evidence" value="ECO:0007669"/>
    <property type="project" value="UniProtKB-UniRule"/>
</dbReference>
<keyword evidence="5" id="KW-0808">Transferase</keyword>
<sequence>MGCVSSKQFHGGDERGGEGKPRRRPSSNSLRRLVSYSSSKRHEELEEEDEEAGVVAATSSSVGHRVGKDASTTRLIRKPPAPVVDAVVALPEEAAAAAAKATAVGVVDVERAVAASGNRRRAPNGVAEQEPSRSGGIRSEAKPRIADVPNGVLTEHVAAGWPRWLTEVATEAVRGWQPRKAESFEKLDKIGQGTYSSVYKARDLENGKIVALKKVRFANMDPESVRFMAREIHILRRLDHPNVVKLEGLVTARMSSSLYLVFEYMEHDLAGLAATPGIKFTEAQVKCYMQQLLSGLDHCHNRGVLHRDIKGANLLLDNNGALKIADFGLATFFNPNQKQNLTSRVVTLWYRPPELLLGATNYGATVDLWSAGCILAELLSGKPIMPGRTEVEQLHKIFKLCGSPSEEFWVNLKLSRATIFKPQHPYRRAVNDVYKDFPPPALTLLDRLLAVEPDNRGTAASALESEFFTTKPYACDPSSLPKYPPSKEYDAKLRDEEARRQRAAAVKGHESETGRRKQFAAPNGNNELQHRRGQVNSKGSSTKLIPKEDAVTGVPMDAPGGAADPRRVPLMNAGRSSSTLGRSSGTDPNAQRFYTSQIAAAEMSNPSTATGQRGNSAKLSNLGDSARKHYLREHRSSSRYSQLTGPDPSDKPKWSQSHQFQERPSSSRRKDDVVADKEPTAANGTKKNRIHYSGPLMPPGVNMEEILKEHERQIQQAVRRARLDKGKGKHAERDQQESLLYAAQNGRS</sequence>
<reference evidence="13 14" key="1">
    <citation type="journal article" date="2010" name="Nature">
        <title>Genome sequencing and analysis of the model grass Brachypodium distachyon.</title>
        <authorList>
            <consortium name="International Brachypodium Initiative"/>
        </authorList>
    </citation>
    <scope>NUCLEOTIDE SEQUENCE [LARGE SCALE GENOMIC DNA]</scope>
    <source>
        <strain evidence="13 14">Bd21</strain>
    </source>
</reference>
<dbReference type="Gramene" id="KQJ94840">
    <property type="protein sequence ID" value="KQJ94840"/>
    <property type="gene ID" value="BRADI_3g13550v3"/>
</dbReference>
<dbReference type="CDD" id="cd07840">
    <property type="entry name" value="STKc_CDK9_like"/>
    <property type="match status" value="1"/>
</dbReference>
<keyword evidence="15" id="KW-1185">Reference proteome</keyword>
<evidence type="ECO:0000256" key="11">
    <source>
        <dbReference type="SAM" id="MobiDB-lite"/>
    </source>
</evidence>
<dbReference type="GO" id="GO:0008353">
    <property type="term" value="F:RNA polymerase II CTD heptapeptide repeat kinase activity"/>
    <property type="evidence" value="ECO:0000318"/>
    <property type="project" value="GO_Central"/>
</dbReference>
<comment type="catalytic activity">
    <reaction evidence="9">
        <text>[DNA-directed RNA polymerase] + ATP = phospho-[DNA-directed RNA polymerase] + ADP + H(+)</text>
        <dbReference type="Rhea" id="RHEA:10216"/>
        <dbReference type="Rhea" id="RHEA-COMP:11321"/>
        <dbReference type="Rhea" id="RHEA-COMP:11322"/>
        <dbReference type="ChEBI" id="CHEBI:15378"/>
        <dbReference type="ChEBI" id="CHEBI:30616"/>
        <dbReference type="ChEBI" id="CHEBI:43176"/>
        <dbReference type="ChEBI" id="CHEBI:68546"/>
        <dbReference type="ChEBI" id="CHEBI:456216"/>
        <dbReference type="EC" id="2.7.11.23"/>
    </reaction>
</comment>
<dbReference type="Proteomes" id="UP000008810">
    <property type="component" value="Chromosome 3"/>
</dbReference>
<keyword evidence="3" id="KW-0723">Serine/threonine-protein kinase</keyword>
<feature type="region of interest" description="Disordered" evidence="11">
    <location>
        <begin position="493"/>
        <end position="590"/>
    </location>
</feature>
<name>I1I0F4_BRADI</name>
<dbReference type="PROSITE" id="PS00108">
    <property type="entry name" value="PROTEIN_KINASE_ST"/>
    <property type="match status" value="1"/>
</dbReference>
<feature type="region of interest" description="Disordered" evidence="11">
    <location>
        <begin position="1"/>
        <end position="74"/>
    </location>
</feature>
<evidence type="ECO:0000256" key="10">
    <source>
        <dbReference type="PROSITE-ProRule" id="PRU10141"/>
    </source>
</evidence>
<evidence type="ECO:0000256" key="9">
    <source>
        <dbReference type="ARBA" id="ARBA00049280"/>
    </source>
</evidence>
<dbReference type="InterPro" id="IPR017441">
    <property type="entry name" value="Protein_kinase_ATP_BS"/>
</dbReference>
<feature type="compositionally biased region" description="Polar residues" evidence="11">
    <location>
        <begin position="534"/>
        <end position="543"/>
    </location>
</feature>
<proteinExistence type="inferred from homology"/>
<dbReference type="OMA" id="NWRRAPD"/>
<dbReference type="SMART" id="SM00220">
    <property type="entry name" value="S_TKc"/>
    <property type="match status" value="1"/>
</dbReference>
<feature type="region of interest" description="Disordered" evidence="11">
    <location>
        <begin position="721"/>
        <end position="748"/>
    </location>
</feature>
<dbReference type="InParanoid" id="I1I0F4"/>
<dbReference type="Gene3D" id="1.10.510.10">
    <property type="entry name" value="Transferase(Phosphotransferase) domain 1"/>
    <property type="match status" value="1"/>
</dbReference>